<comment type="subcellular location">
    <subcellularLocation>
        <location evidence="1">Membrane</location>
        <topology evidence="1">Multi-pass membrane protein</topology>
    </subcellularLocation>
</comment>
<dbReference type="Pfam" id="PF00005">
    <property type="entry name" value="ABC_tran"/>
    <property type="match status" value="1"/>
</dbReference>
<evidence type="ECO:0000313" key="9">
    <source>
        <dbReference type="EMBL" id="UYP45502.1"/>
    </source>
</evidence>
<dbReference type="InterPro" id="IPR036640">
    <property type="entry name" value="ABC1_TM_sf"/>
</dbReference>
<keyword evidence="10" id="KW-1185">Reference proteome</keyword>
<dbReference type="PANTHER" id="PTHR43394:SF1">
    <property type="entry name" value="ATP-BINDING CASSETTE SUB-FAMILY B MEMBER 10, MITOCHONDRIAL"/>
    <property type="match status" value="1"/>
</dbReference>
<dbReference type="SUPFAM" id="SSF52540">
    <property type="entry name" value="P-loop containing nucleoside triphosphate hydrolases"/>
    <property type="match status" value="1"/>
</dbReference>
<dbReference type="SUPFAM" id="SSF90123">
    <property type="entry name" value="ABC transporter transmembrane region"/>
    <property type="match status" value="1"/>
</dbReference>
<dbReference type="Pfam" id="PF00664">
    <property type="entry name" value="ABC_membrane"/>
    <property type="match status" value="1"/>
</dbReference>
<feature type="transmembrane region" description="Helical" evidence="7">
    <location>
        <begin position="221"/>
        <end position="247"/>
    </location>
</feature>
<evidence type="ECO:0000259" key="8">
    <source>
        <dbReference type="SMART" id="SM00382"/>
    </source>
</evidence>
<dbReference type="SMART" id="SM00382">
    <property type="entry name" value="AAA"/>
    <property type="match status" value="1"/>
</dbReference>
<dbReference type="PROSITE" id="PS00211">
    <property type="entry name" value="ABC_TRANSPORTER_1"/>
    <property type="match status" value="1"/>
</dbReference>
<feature type="domain" description="AAA+ ATPase" evidence="8">
    <location>
        <begin position="529"/>
        <end position="715"/>
    </location>
</feature>
<dbReference type="InterPro" id="IPR017871">
    <property type="entry name" value="ABC_transporter-like_CS"/>
</dbReference>
<dbReference type="InterPro" id="IPR011527">
    <property type="entry name" value="ABC1_TM_dom"/>
</dbReference>
<keyword evidence="4 9" id="KW-0067">ATP-binding</keyword>
<keyword evidence="6 7" id="KW-0472">Membrane</keyword>
<evidence type="ECO:0000256" key="7">
    <source>
        <dbReference type="SAM" id="Phobius"/>
    </source>
</evidence>
<dbReference type="InterPro" id="IPR027417">
    <property type="entry name" value="P-loop_NTPase"/>
</dbReference>
<feature type="transmembrane region" description="Helical" evidence="7">
    <location>
        <begin position="405"/>
        <end position="426"/>
    </location>
</feature>
<dbReference type="Proteomes" id="UP001208689">
    <property type="component" value="Chromosome"/>
</dbReference>
<keyword evidence="2 7" id="KW-0812">Transmembrane</keyword>
<dbReference type="PANTHER" id="PTHR43394">
    <property type="entry name" value="ATP-DEPENDENT PERMEASE MDL1, MITOCHONDRIAL"/>
    <property type="match status" value="1"/>
</dbReference>
<evidence type="ECO:0000256" key="5">
    <source>
        <dbReference type="ARBA" id="ARBA00022989"/>
    </source>
</evidence>
<evidence type="ECO:0000256" key="4">
    <source>
        <dbReference type="ARBA" id="ARBA00022840"/>
    </source>
</evidence>
<sequence>MKKILKYAKPHIPLILVAIVLLFGQANADLALPDYLSKIVNTGIQQGGVEDPAPIAISNSTMERCKLFMNETEKDLVLSKYTAITNISNEYEDYLEDYPLLENESVFIQNKLKSSELDELNPIMAKTIMTVSIIENLLNNASLAGNITFGLGFNVSAIPEGMDVFTILGNLPQANRTEIVDMVTSEFNAIGEMVLFQAAINSVRQEYTKLGMDTDQIQTRYVIIAGVWMLLLTLASVTCTISVALIASRTAATMGKEIRHDLFERVESFASAEFDQFSTSSLITRTTNDITQVQMVTVLVIRMVFYAPIMGIGGVIRAQGKAPSLSWIIGLAVLVLICVIITVFIISVPKFKINQKLIDRLNLVARENLSGMMVIRAFNMQEFEENRFDKANVDLTAVSLFINRVMVVLMPVMMLVMNGLVIAIIWQGAHEVADFNMQVGDMMAFMQYAMQIVMSFLMLTMLFIFLPRSSVSIGRIEEVLKTKPTIIDKETPEELPSPLEGVIEFRDVSFKYPGAEQEVLQNISFTAKPGETTAFIGSTGSGKSTVVNLIPRFYDVTSGKILVDRKNIRDVDQHALRDNIGYVPQKSLLFSGTIESNLRYADENASTETIQIAIEVAQAKEFVSSKPEGIASTISQGGSNVSGGQKQRLSIARALVKGSQILILDDSVSALDFKTDAALRRALKETTKNTTLLIVTQRISTVMNAEQIIVMDEGRIVGKGTHKDLLKTCSTYQEIAQSQLALEELA</sequence>
<gene>
    <name evidence="9" type="ORF">NEF87_001787</name>
</gene>
<dbReference type="Gene3D" id="3.40.50.300">
    <property type="entry name" value="P-loop containing nucleotide triphosphate hydrolases"/>
    <property type="match status" value="1"/>
</dbReference>
<evidence type="ECO:0000313" key="10">
    <source>
        <dbReference type="Proteomes" id="UP001208689"/>
    </source>
</evidence>
<feature type="transmembrane region" description="Helical" evidence="7">
    <location>
        <begin position="446"/>
        <end position="466"/>
    </location>
</feature>
<feature type="transmembrane region" description="Helical" evidence="7">
    <location>
        <begin position="295"/>
        <end position="316"/>
    </location>
</feature>
<evidence type="ECO:0000256" key="2">
    <source>
        <dbReference type="ARBA" id="ARBA00022692"/>
    </source>
</evidence>
<reference evidence="9" key="1">
    <citation type="submission" date="2022-09" db="EMBL/GenBank/DDBJ databases">
        <title>Actin cytoskeleton and complex cell architecture in an #Asgard archaeon.</title>
        <authorList>
            <person name="Ponce Toledo R.I."/>
            <person name="Schleper C."/>
            <person name="Rodrigues Oliveira T."/>
            <person name="Wollweber F."/>
            <person name="Xu J."/>
            <person name="Rittmann S."/>
            <person name="Klingl A."/>
            <person name="Pilhofer M."/>
        </authorList>
    </citation>
    <scope>NUCLEOTIDE SEQUENCE</scope>
    <source>
        <strain evidence="9">B-35</strain>
    </source>
</reference>
<keyword evidence="3" id="KW-0547">Nucleotide-binding</keyword>
<dbReference type="CDD" id="cd18548">
    <property type="entry name" value="ABC_6TM_Tm287_like"/>
    <property type="match status" value="1"/>
</dbReference>
<dbReference type="InterPro" id="IPR003439">
    <property type="entry name" value="ABC_transporter-like_ATP-bd"/>
</dbReference>
<accession>A0ABY6HSZ4</accession>
<protein>
    <submittedName>
        <fullName evidence="9">Vitamin B12 import ATP-binding protein BtuD</fullName>
    </submittedName>
</protein>
<proteinExistence type="predicted"/>
<organism evidence="9 10">
    <name type="scientific">Candidatus Lokiarchaeum ossiferum</name>
    <dbReference type="NCBI Taxonomy" id="2951803"/>
    <lineage>
        <taxon>Archaea</taxon>
        <taxon>Promethearchaeati</taxon>
        <taxon>Promethearchaeota</taxon>
        <taxon>Promethearchaeia</taxon>
        <taxon>Promethearchaeales</taxon>
        <taxon>Promethearchaeaceae</taxon>
        <taxon>Candidatus Lokiarchaeum</taxon>
    </lineage>
</organism>
<keyword evidence="5 7" id="KW-1133">Transmembrane helix</keyword>
<evidence type="ECO:0000256" key="1">
    <source>
        <dbReference type="ARBA" id="ARBA00004141"/>
    </source>
</evidence>
<evidence type="ECO:0000256" key="6">
    <source>
        <dbReference type="ARBA" id="ARBA00023136"/>
    </source>
</evidence>
<evidence type="ECO:0000256" key="3">
    <source>
        <dbReference type="ARBA" id="ARBA00022741"/>
    </source>
</evidence>
<feature type="transmembrane region" description="Helical" evidence="7">
    <location>
        <begin position="328"/>
        <end position="348"/>
    </location>
</feature>
<dbReference type="EMBL" id="CP104013">
    <property type="protein sequence ID" value="UYP45502.1"/>
    <property type="molecule type" value="Genomic_DNA"/>
</dbReference>
<dbReference type="InterPro" id="IPR039421">
    <property type="entry name" value="Type_1_exporter"/>
</dbReference>
<dbReference type="GO" id="GO:0005524">
    <property type="term" value="F:ATP binding"/>
    <property type="evidence" value="ECO:0007669"/>
    <property type="project" value="UniProtKB-KW"/>
</dbReference>
<dbReference type="Gene3D" id="1.20.1560.10">
    <property type="entry name" value="ABC transporter type 1, transmembrane domain"/>
    <property type="match status" value="1"/>
</dbReference>
<name>A0ABY6HSZ4_9ARCH</name>
<dbReference type="InterPro" id="IPR003593">
    <property type="entry name" value="AAA+_ATPase"/>
</dbReference>